<comment type="caution">
    <text evidence="1">The sequence shown here is derived from an EMBL/GenBank/DDBJ whole genome shotgun (WGS) entry which is preliminary data.</text>
</comment>
<protein>
    <submittedName>
        <fullName evidence="1">Hypothetical_protein</fullName>
    </submittedName>
</protein>
<gene>
    <name evidence="1" type="ORF">HINF_LOCUS31369</name>
</gene>
<keyword evidence="2" id="KW-1185">Reference proteome</keyword>
<accession>A0ABP1J0A6</accession>
<organism evidence="1 2">
    <name type="scientific">Hexamita inflata</name>
    <dbReference type="NCBI Taxonomy" id="28002"/>
    <lineage>
        <taxon>Eukaryota</taxon>
        <taxon>Metamonada</taxon>
        <taxon>Diplomonadida</taxon>
        <taxon>Hexamitidae</taxon>
        <taxon>Hexamitinae</taxon>
        <taxon>Hexamita</taxon>
    </lineage>
</organism>
<name>A0ABP1J0A6_9EUKA</name>
<dbReference type="Proteomes" id="UP001642409">
    <property type="component" value="Unassembled WGS sequence"/>
</dbReference>
<evidence type="ECO:0000313" key="1">
    <source>
        <dbReference type="EMBL" id="CAL6027534.1"/>
    </source>
</evidence>
<reference evidence="1 2" key="1">
    <citation type="submission" date="2024-07" db="EMBL/GenBank/DDBJ databases">
        <authorList>
            <person name="Akdeniz Z."/>
        </authorList>
    </citation>
    <scope>NUCLEOTIDE SEQUENCE [LARGE SCALE GENOMIC DNA]</scope>
</reference>
<evidence type="ECO:0000313" key="2">
    <source>
        <dbReference type="Proteomes" id="UP001642409"/>
    </source>
</evidence>
<proteinExistence type="predicted"/>
<dbReference type="EMBL" id="CAXDID020000105">
    <property type="protein sequence ID" value="CAL6027534.1"/>
    <property type="molecule type" value="Genomic_DNA"/>
</dbReference>
<sequence>MNPHTARFLDSARQKPGNWQASNSQICLIQLYIITGTCSCLLSRRFEMYQKSEKILKTPKQHCSLNFIKRVKKKSQNIHLLHYLACKGGAISLIREQVNSLIREFHHAKLPYKQVTNIMRFNPVFNNKSFKFNIFPRYILDTFLLIRELKSVTPLQASKHLPYKQGYVVQLNLKFVNEDFIKVFIFVHVIILQCQQQQHKIHYYMIYQYSIFQHQHFRLG</sequence>